<dbReference type="HOGENOM" id="CLU_031008_0_0_1"/>
<proteinExistence type="inferred from homology"/>
<evidence type="ECO:0000313" key="6">
    <source>
        <dbReference type="EMBL" id="EFJ30991.1"/>
    </source>
</evidence>
<keyword evidence="5" id="KW-0732">Signal</keyword>
<evidence type="ECO:0000256" key="5">
    <source>
        <dbReference type="RuleBase" id="RU363114"/>
    </source>
</evidence>
<name>D8RA21_SELML</name>
<evidence type="ECO:0000256" key="4">
    <source>
        <dbReference type="ARBA" id="ARBA00022512"/>
    </source>
</evidence>
<feature type="chain" id="PRO_5008813645" description="Pectin acetylesterase" evidence="5">
    <location>
        <begin position="26"/>
        <end position="397"/>
    </location>
</feature>
<dbReference type="EC" id="3.1.1.-" evidence="5"/>
<dbReference type="ESTHER" id="selml-d8qz37">
    <property type="family name" value="Pectinacetylesterase-Notum"/>
</dbReference>
<feature type="signal peptide" evidence="5">
    <location>
        <begin position="1"/>
        <end position="25"/>
    </location>
</feature>
<dbReference type="eggNOG" id="KOG4287">
    <property type="taxonomic scope" value="Eukaryota"/>
</dbReference>
<dbReference type="Gramene" id="EFJ30991">
    <property type="protein sequence ID" value="EFJ30991"/>
    <property type="gene ID" value="SELMODRAFT_88077"/>
</dbReference>
<keyword evidence="5" id="KW-0378">Hydrolase</keyword>
<comment type="subcellular location">
    <subcellularLocation>
        <location evidence="2 5">Secreted</location>
        <location evidence="2 5">Cell wall</location>
    </subcellularLocation>
</comment>
<dbReference type="AlphaFoldDB" id="D8RA21"/>
<keyword evidence="5" id="KW-0964">Secreted</keyword>
<protein>
    <recommendedName>
        <fullName evidence="5">Pectin acetylesterase</fullName>
        <ecNumber evidence="5">3.1.1.-</ecNumber>
    </recommendedName>
</protein>
<dbReference type="OMA" id="FAAVICC"/>
<dbReference type="STRING" id="88036.D8RA21"/>
<dbReference type="Proteomes" id="UP000001514">
    <property type="component" value="Unassembled WGS sequence"/>
</dbReference>
<keyword evidence="5" id="KW-0961">Cell wall biogenesis/degradation</keyword>
<evidence type="ECO:0000256" key="1">
    <source>
        <dbReference type="ARBA" id="ARBA00003534"/>
    </source>
</evidence>
<dbReference type="Pfam" id="PF03283">
    <property type="entry name" value="PAE"/>
    <property type="match status" value="1"/>
</dbReference>
<gene>
    <name evidence="6" type="ORF">SELMODRAFT_88077</name>
</gene>
<dbReference type="PANTHER" id="PTHR21562">
    <property type="entry name" value="NOTUM-RELATED"/>
    <property type="match status" value="1"/>
</dbReference>
<accession>D8RA21</accession>
<comment type="similarity">
    <text evidence="3 5">Belongs to the pectinacetylesterase family.</text>
</comment>
<evidence type="ECO:0000256" key="2">
    <source>
        <dbReference type="ARBA" id="ARBA00004191"/>
    </source>
</evidence>
<dbReference type="KEGG" id="smo:SELMODRAFT_88077"/>
<dbReference type="EMBL" id="GL377574">
    <property type="protein sequence ID" value="EFJ30991.1"/>
    <property type="molecule type" value="Genomic_DNA"/>
</dbReference>
<keyword evidence="4 5" id="KW-0134">Cell wall</keyword>
<organism evidence="7">
    <name type="scientific">Selaginella moellendorffii</name>
    <name type="common">Spikemoss</name>
    <dbReference type="NCBI Taxonomy" id="88036"/>
    <lineage>
        <taxon>Eukaryota</taxon>
        <taxon>Viridiplantae</taxon>
        <taxon>Streptophyta</taxon>
        <taxon>Embryophyta</taxon>
        <taxon>Tracheophyta</taxon>
        <taxon>Lycopodiopsida</taxon>
        <taxon>Selaginellales</taxon>
        <taxon>Selaginellaceae</taxon>
        <taxon>Selaginella</taxon>
    </lineage>
</organism>
<reference evidence="6 7" key="1">
    <citation type="journal article" date="2011" name="Science">
        <title>The Selaginella genome identifies genetic changes associated with the evolution of vascular plants.</title>
        <authorList>
            <person name="Banks J.A."/>
            <person name="Nishiyama T."/>
            <person name="Hasebe M."/>
            <person name="Bowman J.L."/>
            <person name="Gribskov M."/>
            <person name="dePamphilis C."/>
            <person name="Albert V.A."/>
            <person name="Aono N."/>
            <person name="Aoyama T."/>
            <person name="Ambrose B.A."/>
            <person name="Ashton N.W."/>
            <person name="Axtell M.J."/>
            <person name="Barker E."/>
            <person name="Barker M.S."/>
            <person name="Bennetzen J.L."/>
            <person name="Bonawitz N.D."/>
            <person name="Chapple C."/>
            <person name="Cheng C."/>
            <person name="Correa L.G."/>
            <person name="Dacre M."/>
            <person name="DeBarry J."/>
            <person name="Dreyer I."/>
            <person name="Elias M."/>
            <person name="Engstrom E.M."/>
            <person name="Estelle M."/>
            <person name="Feng L."/>
            <person name="Finet C."/>
            <person name="Floyd S.K."/>
            <person name="Frommer W.B."/>
            <person name="Fujita T."/>
            <person name="Gramzow L."/>
            <person name="Gutensohn M."/>
            <person name="Harholt J."/>
            <person name="Hattori M."/>
            <person name="Heyl A."/>
            <person name="Hirai T."/>
            <person name="Hiwatashi Y."/>
            <person name="Ishikawa M."/>
            <person name="Iwata M."/>
            <person name="Karol K.G."/>
            <person name="Koehler B."/>
            <person name="Kolukisaoglu U."/>
            <person name="Kubo M."/>
            <person name="Kurata T."/>
            <person name="Lalonde S."/>
            <person name="Li K."/>
            <person name="Li Y."/>
            <person name="Litt A."/>
            <person name="Lyons E."/>
            <person name="Manning G."/>
            <person name="Maruyama T."/>
            <person name="Michael T.P."/>
            <person name="Mikami K."/>
            <person name="Miyazaki S."/>
            <person name="Morinaga S."/>
            <person name="Murata T."/>
            <person name="Mueller-Roeber B."/>
            <person name="Nelson D.R."/>
            <person name="Obara M."/>
            <person name="Oguri Y."/>
            <person name="Olmstead R.G."/>
            <person name="Onodera N."/>
            <person name="Petersen B.L."/>
            <person name="Pils B."/>
            <person name="Prigge M."/>
            <person name="Rensing S.A."/>
            <person name="Riano-Pachon D.M."/>
            <person name="Roberts A.W."/>
            <person name="Sato Y."/>
            <person name="Scheller H.V."/>
            <person name="Schulz B."/>
            <person name="Schulz C."/>
            <person name="Shakirov E.V."/>
            <person name="Shibagaki N."/>
            <person name="Shinohara N."/>
            <person name="Shippen D.E."/>
            <person name="Soerensen I."/>
            <person name="Sotooka R."/>
            <person name="Sugimoto N."/>
            <person name="Sugita M."/>
            <person name="Sumikawa N."/>
            <person name="Tanurdzic M."/>
            <person name="Theissen G."/>
            <person name="Ulvskov P."/>
            <person name="Wakazuki S."/>
            <person name="Weng J.K."/>
            <person name="Willats W.W."/>
            <person name="Wipf D."/>
            <person name="Wolf P.G."/>
            <person name="Yang L."/>
            <person name="Zimmer A.D."/>
            <person name="Zhu Q."/>
            <person name="Mitros T."/>
            <person name="Hellsten U."/>
            <person name="Loque D."/>
            <person name="Otillar R."/>
            <person name="Salamov A."/>
            <person name="Schmutz J."/>
            <person name="Shapiro H."/>
            <person name="Lindquist E."/>
            <person name="Lucas S."/>
            <person name="Rokhsar D."/>
            <person name="Grigoriev I.V."/>
        </authorList>
    </citation>
    <scope>NUCLEOTIDE SEQUENCE [LARGE SCALE GENOMIC DNA]</scope>
</reference>
<dbReference type="InterPro" id="IPR004963">
    <property type="entry name" value="PAE/NOTUM"/>
</dbReference>
<dbReference type="PANTHER" id="PTHR21562:SF83">
    <property type="entry name" value="PECTIN ACETYLESTERASE 4"/>
    <property type="match status" value="1"/>
</dbReference>
<feature type="non-terminal residue" evidence="6">
    <location>
        <position position="1"/>
    </location>
</feature>
<evidence type="ECO:0000256" key="3">
    <source>
        <dbReference type="ARBA" id="ARBA00005784"/>
    </source>
</evidence>
<sequence>WFLSALAMTLLWMMVSLFSFAPALSVPSLDANPLDEDTAQHVQITYLGNMAQSSGAVCLDGSVPAYHLLPGASNSWHISLEGGGWCDSVVSCANRAKGHWGSSIYMQSPTGFGGSLSNDASVNPNFFNWTQVFVRYCDGASFTADVEEPLVSSSGQVLYFRGKRILRAVIDDLRSKGLSNATQVLLSGCSAGGLSTILHCNDVQSLLDPGVTLKCLSDAGFFINTSDPGGHYLMSKLYKDVVSLHKLENTLDQSCIGDSNGDATKCFFPEIMKAYVKPPLFLLNAAYDSWQLEHGLNLSRDSYNSCISYSSCPPVELLQGFRASMLDALSGGWSSLALYINACFTHCQATWDATWNIPKINGKATQSVGDWYFERTAQPEQAIDCAYPCNPTCIQQA</sequence>
<dbReference type="GO" id="GO:0071555">
    <property type="term" value="P:cell wall organization"/>
    <property type="evidence" value="ECO:0007669"/>
    <property type="project" value="UniProtKB-KW"/>
</dbReference>
<dbReference type="GO" id="GO:0016787">
    <property type="term" value="F:hydrolase activity"/>
    <property type="evidence" value="ECO:0007669"/>
    <property type="project" value="UniProtKB-KW"/>
</dbReference>
<comment type="function">
    <text evidence="1 5">Hydrolyzes acetyl esters in homogalacturonan regions of pectin. In type I primary cell wall, galacturonic acid residues of pectin can be acetylated at the O-2 and O-3 positions. Decreasing the degree of acetylation of pectin gels in vitro alters their physical properties.</text>
</comment>
<evidence type="ECO:0000313" key="7">
    <source>
        <dbReference type="Proteomes" id="UP000001514"/>
    </source>
</evidence>
<keyword evidence="7" id="KW-1185">Reference proteome</keyword>
<dbReference type="InParanoid" id="D8RA21"/>